<sequence length="235" mass="25570">MPIIHKQSALDICAQAHTPTHARTRLATIIAILCTQATLQADTIIYQDGQVKGTLWANGSIGVDPEFRTPDNQATIKFTTTEAYGNGGINFYGISGPLTVPKNQATLRATIYSVNASMNGFVVRTSDGEQNFDSKRGRWWIDGEPGQTSDLSQGQWHTLDFDLSSYPSFNPGLTQIVGDGLTLKVNEPGATAYFGEIRLTEDDAGHYEDIPEPSTYSAILGLTSLLIASRQKSRK</sequence>
<protein>
    <recommendedName>
        <fullName evidence="3">PEP-CTERM protein-sorting domain-containing protein</fullName>
    </recommendedName>
</protein>
<evidence type="ECO:0000313" key="2">
    <source>
        <dbReference type="Proteomes" id="UP001225316"/>
    </source>
</evidence>
<comment type="caution">
    <text evidence="1">The sequence shown here is derived from an EMBL/GenBank/DDBJ whole genome shotgun (WGS) entry which is preliminary data.</text>
</comment>
<dbReference type="EMBL" id="JARXHW010000007">
    <property type="protein sequence ID" value="MDQ8206778.1"/>
    <property type="molecule type" value="Genomic_DNA"/>
</dbReference>
<dbReference type="Proteomes" id="UP001225316">
    <property type="component" value="Unassembled WGS sequence"/>
</dbReference>
<organism evidence="1 2">
    <name type="scientific">Thalassobacterium maritimum</name>
    <dbReference type="NCBI Taxonomy" id="3041265"/>
    <lineage>
        <taxon>Bacteria</taxon>
        <taxon>Pseudomonadati</taxon>
        <taxon>Verrucomicrobiota</taxon>
        <taxon>Opitutia</taxon>
        <taxon>Puniceicoccales</taxon>
        <taxon>Coraliomargaritaceae</taxon>
        <taxon>Thalassobacterium</taxon>
    </lineage>
</organism>
<gene>
    <name evidence="1" type="ORF">QEH52_04610</name>
</gene>
<keyword evidence="2" id="KW-1185">Reference proteome</keyword>
<proteinExistence type="predicted"/>
<dbReference type="RefSeq" id="WP_308948895.1">
    <property type="nucleotide sequence ID" value="NZ_JARXHW010000007.1"/>
</dbReference>
<accession>A0ABU1ARV8</accession>
<reference evidence="1 2" key="1">
    <citation type="submission" date="2023-04" db="EMBL/GenBank/DDBJ databases">
        <title>A novel bacteria isolated from coastal sediment.</title>
        <authorList>
            <person name="Liu X.-J."/>
            <person name="Du Z.-J."/>
        </authorList>
    </citation>
    <scope>NUCLEOTIDE SEQUENCE [LARGE SCALE GENOMIC DNA]</scope>
    <source>
        <strain evidence="1 2">SDUM461003</strain>
    </source>
</reference>
<evidence type="ECO:0008006" key="3">
    <source>
        <dbReference type="Google" id="ProtNLM"/>
    </source>
</evidence>
<evidence type="ECO:0000313" key="1">
    <source>
        <dbReference type="EMBL" id="MDQ8206778.1"/>
    </source>
</evidence>
<name>A0ABU1ARV8_9BACT</name>